<keyword evidence="3 4" id="KW-0460">Magnesium</keyword>
<accession>A0A4R0PKH0</accession>
<keyword evidence="6" id="KW-1185">Reference proteome</keyword>
<dbReference type="GO" id="GO:0006020">
    <property type="term" value="P:inositol metabolic process"/>
    <property type="evidence" value="ECO:0007669"/>
    <property type="project" value="TreeGrafter"/>
</dbReference>
<dbReference type="Gene3D" id="3.30.540.10">
    <property type="entry name" value="Fructose-1,6-Bisphosphatase, subunit A, domain 1"/>
    <property type="match status" value="1"/>
</dbReference>
<evidence type="ECO:0000256" key="3">
    <source>
        <dbReference type="ARBA" id="ARBA00022842"/>
    </source>
</evidence>
<reference evidence="5 6" key="1">
    <citation type="journal article" date="2015" name="Antonie Van Leeuwenhoek">
        <title>Oricola cellulosilytica gen. nov., sp. nov., a cellulose-degrading bacterium of the family Phyllobacteriaceae isolated from surface seashore water, and emended descriptions of Mesorhizobium loti and Phyllobacterium myrsinacearum.</title>
        <authorList>
            <person name="Hameed A."/>
            <person name="Shahina M."/>
            <person name="Lai W.A."/>
            <person name="Lin S.Y."/>
            <person name="Young L.S."/>
            <person name="Liu Y.C."/>
            <person name="Hsu Y.H."/>
            <person name="Young C.C."/>
        </authorList>
    </citation>
    <scope>NUCLEOTIDE SEQUENCE [LARGE SCALE GENOMIC DNA]</scope>
    <source>
        <strain evidence="5 6">KCTC 52183</strain>
    </source>
</reference>
<dbReference type="PROSITE" id="PS00630">
    <property type="entry name" value="IMP_2"/>
    <property type="match status" value="1"/>
</dbReference>
<dbReference type="Gene3D" id="3.40.190.80">
    <property type="match status" value="1"/>
</dbReference>
<feature type="binding site" evidence="4">
    <location>
        <position position="70"/>
    </location>
    <ligand>
        <name>Mg(2+)</name>
        <dbReference type="ChEBI" id="CHEBI:18420"/>
        <label>1</label>
        <note>catalytic</note>
    </ligand>
</feature>
<dbReference type="GO" id="GO:0046872">
    <property type="term" value="F:metal ion binding"/>
    <property type="evidence" value="ECO:0007669"/>
    <property type="project" value="UniProtKB-KW"/>
</dbReference>
<comment type="similarity">
    <text evidence="1">Belongs to the inositol monophosphatase superfamily.</text>
</comment>
<protein>
    <submittedName>
        <fullName evidence="5">3'(2'),5'-bisphosphate nucleotidase CysQ</fullName>
    </submittedName>
</protein>
<dbReference type="GO" id="GO:0008934">
    <property type="term" value="F:inositol monophosphate 1-phosphatase activity"/>
    <property type="evidence" value="ECO:0007669"/>
    <property type="project" value="TreeGrafter"/>
</dbReference>
<organism evidence="5 6">
    <name type="scientific">Oricola cellulosilytica</name>
    <dbReference type="NCBI Taxonomy" id="1429082"/>
    <lineage>
        <taxon>Bacteria</taxon>
        <taxon>Pseudomonadati</taxon>
        <taxon>Pseudomonadota</taxon>
        <taxon>Alphaproteobacteria</taxon>
        <taxon>Hyphomicrobiales</taxon>
        <taxon>Ahrensiaceae</taxon>
        <taxon>Oricola</taxon>
    </lineage>
</organism>
<evidence type="ECO:0000313" key="6">
    <source>
        <dbReference type="Proteomes" id="UP000291301"/>
    </source>
</evidence>
<name>A0A4R0PKH0_9HYPH</name>
<dbReference type="GO" id="GO:0046854">
    <property type="term" value="P:phosphatidylinositol phosphate biosynthetic process"/>
    <property type="evidence" value="ECO:0007669"/>
    <property type="project" value="InterPro"/>
</dbReference>
<evidence type="ECO:0000313" key="5">
    <source>
        <dbReference type="EMBL" id="TCD16770.1"/>
    </source>
</evidence>
<dbReference type="PANTHER" id="PTHR20854">
    <property type="entry name" value="INOSITOL MONOPHOSPHATASE"/>
    <property type="match status" value="1"/>
</dbReference>
<evidence type="ECO:0000256" key="2">
    <source>
        <dbReference type="ARBA" id="ARBA00022723"/>
    </source>
</evidence>
<comment type="caution">
    <text evidence="5">The sequence shown here is derived from an EMBL/GenBank/DDBJ whole genome shotgun (WGS) entry which is preliminary data.</text>
</comment>
<feature type="binding site" evidence="4">
    <location>
        <position position="48"/>
    </location>
    <ligand>
        <name>Mg(2+)</name>
        <dbReference type="ChEBI" id="CHEBI:18420"/>
        <label>1</label>
        <note>catalytic</note>
    </ligand>
</feature>
<dbReference type="PANTHER" id="PTHR20854:SF4">
    <property type="entry name" value="INOSITOL-1-MONOPHOSPHATASE-RELATED"/>
    <property type="match status" value="1"/>
</dbReference>
<dbReference type="AlphaFoldDB" id="A0A4R0PKH0"/>
<dbReference type="OrthoDB" id="9785695at2"/>
<dbReference type="PRINTS" id="PR00377">
    <property type="entry name" value="IMPHPHTASES"/>
</dbReference>
<evidence type="ECO:0000256" key="4">
    <source>
        <dbReference type="PIRSR" id="PIRSR600760-2"/>
    </source>
</evidence>
<dbReference type="Proteomes" id="UP000291301">
    <property type="component" value="Unassembled WGS sequence"/>
</dbReference>
<dbReference type="GO" id="GO:0007165">
    <property type="term" value="P:signal transduction"/>
    <property type="evidence" value="ECO:0007669"/>
    <property type="project" value="TreeGrafter"/>
</dbReference>
<dbReference type="InterPro" id="IPR020550">
    <property type="entry name" value="Inositol_monophosphatase_CS"/>
</dbReference>
<dbReference type="InterPro" id="IPR000760">
    <property type="entry name" value="Inositol_monophosphatase-like"/>
</dbReference>
<proteinExistence type="inferred from homology"/>
<keyword evidence="2 4" id="KW-0479">Metal-binding</keyword>
<dbReference type="SUPFAM" id="SSF56655">
    <property type="entry name" value="Carbohydrate phosphatase"/>
    <property type="match status" value="1"/>
</dbReference>
<dbReference type="CDD" id="cd01638">
    <property type="entry name" value="CysQ"/>
    <property type="match status" value="1"/>
</dbReference>
<feature type="binding site" evidence="4">
    <location>
        <position position="187"/>
    </location>
    <ligand>
        <name>Mg(2+)</name>
        <dbReference type="ChEBI" id="CHEBI:18420"/>
        <label>1</label>
        <note>catalytic</note>
    </ligand>
</feature>
<feature type="binding site" evidence="4">
    <location>
        <position position="71"/>
    </location>
    <ligand>
        <name>Mg(2+)</name>
        <dbReference type="ChEBI" id="CHEBI:18420"/>
        <label>1</label>
        <note>catalytic</note>
    </ligand>
</feature>
<feature type="binding site" evidence="4">
    <location>
        <position position="68"/>
    </location>
    <ligand>
        <name>Mg(2+)</name>
        <dbReference type="ChEBI" id="CHEBI:18420"/>
        <label>1</label>
        <note>catalytic</note>
    </ligand>
</feature>
<dbReference type="Pfam" id="PF00459">
    <property type="entry name" value="Inositol_P"/>
    <property type="match status" value="1"/>
</dbReference>
<comment type="cofactor">
    <cofactor evidence="4">
        <name>Mg(2+)</name>
        <dbReference type="ChEBI" id="CHEBI:18420"/>
    </cofactor>
</comment>
<dbReference type="EMBL" id="SJST01000001">
    <property type="protein sequence ID" value="TCD16770.1"/>
    <property type="molecule type" value="Genomic_DNA"/>
</dbReference>
<gene>
    <name evidence="5" type="ORF">E0D97_04325</name>
</gene>
<evidence type="ECO:0000256" key="1">
    <source>
        <dbReference type="ARBA" id="ARBA00009759"/>
    </source>
</evidence>
<sequence length="243" mass="26066">MRYFRGDRAMDVQWKNGSSPVSAGDFAVDRFLREKLTLARPGYGWLSEETTDERPETRQSASRTFVVDPIDGTRAYIDGRDTWCISVAIVENGVSIAGVLECPALGLRYDAVAGGGSRRNGEPLRMKPVAEKPLIAAPRAILAEIDAAYPGGYRQHPHVPSLAYRLALIADGSIDATVVKPKAHDWDIAAAGLLISEAGGILRALDGQPLVLNARNVVKPALVAGRAEVVAPMFGVVTEDTFG</sequence>